<dbReference type="AlphaFoldDB" id="A0A0D8XT96"/>
<dbReference type="STRING" id="29172.A0A0D8XT96"/>
<evidence type="ECO:0000259" key="1">
    <source>
        <dbReference type="Pfam" id="PF00135"/>
    </source>
</evidence>
<evidence type="ECO:0000313" key="2">
    <source>
        <dbReference type="EMBL" id="KJH47833.1"/>
    </source>
</evidence>
<dbReference type="Gene3D" id="3.40.50.1820">
    <property type="entry name" value="alpha/beta hydrolase"/>
    <property type="match status" value="1"/>
</dbReference>
<reference evidence="3" key="2">
    <citation type="journal article" date="2016" name="Sci. Rep.">
        <title>Dictyocaulus viviparus genome, variome and transcriptome elucidate lungworm biology and support future intervention.</title>
        <authorList>
            <person name="McNulty S.N."/>
            <person name="Strube C."/>
            <person name="Rosa B.A."/>
            <person name="Martin J.C."/>
            <person name="Tyagi R."/>
            <person name="Choi Y.J."/>
            <person name="Wang Q."/>
            <person name="Hallsworth Pepin K."/>
            <person name="Zhang X."/>
            <person name="Ozersky P."/>
            <person name="Wilson R.K."/>
            <person name="Sternberg P.W."/>
            <person name="Gasser R.B."/>
            <person name="Mitreva M."/>
        </authorList>
    </citation>
    <scope>NUCLEOTIDE SEQUENCE [LARGE SCALE GENOMIC DNA]</scope>
    <source>
        <strain evidence="3">HannoverDv2000</strain>
    </source>
</reference>
<accession>A0A0D8XT96</accession>
<dbReference type="Pfam" id="PF00135">
    <property type="entry name" value="COesterase"/>
    <property type="match status" value="1"/>
</dbReference>
<dbReference type="EMBL" id="KN716291">
    <property type="protein sequence ID" value="KJH47833.1"/>
    <property type="molecule type" value="Genomic_DNA"/>
</dbReference>
<dbReference type="OrthoDB" id="19653at2759"/>
<organism evidence="2 3">
    <name type="scientific">Dictyocaulus viviparus</name>
    <name type="common">Bovine lungworm</name>
    <dbReference type="NCBI Taxonomy" id="29172"/>
    <lineage>
        <taxon>Eukaryota</taxon>
        <taxon>Metazoa</taxon>
        <taxon>Ecdysozoa</taxon>
        <taxon>Nematoda</taxon>
        <taxon>Chromadorea</taxon>
        <taxon>Rhabditida</taxon>
        <taxon>Rhabditina</taxon>
        <taxon>Rhabditomorpha</taxon>
        <taxon>Strongyloidea</taxon>
        <taxon>Metastrongylidae</taxon>
        <taxon>Dictyocaulus</taxon>
    </lineage>
</organism>
<name>A0A0D8XT96_DICVI</name>
<dbReference type="SUPFAM" id="SSF53474">
    <property type="entry name" value="alpha/beta-Hydrolases"/>
    <property type="match status" value="1"/>
</dbReference>
<proteinExistence type="predicted"/>
<dbReference type="Proteomes" id="UP000053766">
    <property type="component" value="Unassembled WGS sequence"/>
</dbReference>
<dbReference type="PANTHER" id="PTHR45580">
    <property type="entry name" value="PROTEIN CBG05369"/>
    <property type="match status" value="1"/>
</dbReference>
<dbReference type="PANTHER" id="PTHR45580:SF6">
    <property type="entry name" value="CARBOXYLESTERASE TYPE B DOMAIN-CONTAINING PROTEIN"/>
    <property type="match status" value="1"/>
</dbReference>
<dbReference type="InterPro" id="IPR002018">
    <property type="entry name" value="CarbesteraseB"/>
</dbReference>
<sequence length="250" mass="28802">MFNDDYLVNNFAGHDIVLVIPGIRLGFFGLLTFNNENVVPSNIAAYDLIAALMFVQNEIEHFGGDHNHVTLFGHSQGATTVAQFIFSKKIDPDKKLFQKGVMMSMSFYFANKSRMQDISMEFAFRSKCSPSRRVQNISEDFTKNVVNCLQKIDSFELLRIQRQMEDEDMNLSPEGLVMTRPLFGSIDNLTSFLQKPTPRPLLIGTTSREFDSKPPRDHVEEYIVEFLGIKNKHDVLRQYHKDELLKKLRQ</sequence>
<dbReference type="InterPro" id="IPR029058">
    <property type="entry name" value="AB_hydrolase_fold"/>
</dbReference>
<feature type="domain" description="Carboxylesterase type B" evidence="1">
    <location>
        <begin position="4"/>
        <end position="212"/>
    </location>
</feature>
<reference evidence="2 3" key="1">
    <citation type="submission" date="2013-11" db="EMBL/GenBank/DDBJ databases">
        <title>Draft genome of the bovine lungworm Dictyocaulus viviparus.</title>
        <authorList>
            <person name="Mitreva M."/>
        </authorList>
    </citation>
    <scope>NUCLEOTIDE SEQUENCE [LARGE SCALE GENOMIC DNA]</scope>
    <source>
        <strain evidence="2 3">HannoverDv2000</strain>
    </source>
</reference>
<protein>
    <recommendedName>
        <fullName evidence="1">Carboxylesterase type B domain-containing protein</fullName>
    </recommendedName>
</protein>
<evidence type="ECO:0000313" key="3">
    <source>
        <dbReference type="Proteomes" id="UP000053766"/>
    </source>
</evidence>
<keyword evidence="3" id="KW-1185">Reference proteome</keyword>
<gene>
    <name evidence="2" type="ORF">DICVIV_06079</name>
</gene>